<dbReference type="PANTHER" id="PTHR11439">
    <property type="entry name" value="GAG-POL-RELATED RETROTRANSPOSON"/>
    <property type="match status" value="1"/>
</dbReference>
<protein>
    <recommendedName>
        <fullName evidence="2">Reverse transcriptase Ty1/copia-type domain-containing protein</fullName>
    </recommendedName>
</protein>
<evidence type="ECO:0000313" key="1">
    <source>
        <dbReference type="EMBL" id="SPC86219.1"/>
    </source>
</evidence>
<dbReference type="SUPFAM" id="SSF56672">
    <property type="entry name" value="DNA/RNA polymerases"/>
    <property type="match status" value="1"/>
</dbReference>
<name>A0A2N9FH53_FAGSY</name>
<dbReference type="InterPro" id="IPR043502">
    <property type="entry name" value="DNA/RNA_pol_sf"/>
</dbReference>
<dbReference type="EMBL" id="OIVN01000835">
    <property type="protein sequence ID" value="SPC86219.1"/>
    <property type="molecule type" value="Genomic_DNA"/>
</dbReference>
<gene>
    <name evidence="1" type="ORF">FSB_LOCUS14101</name>
</gene>
<evidence type="ECO:0008006" key="2">
    <source>
        <dbReference type="Google" id="ProtNLM"/>
    </source>
</evidence>
<organism evidence="1">
    <name type="scientific">Fagus sylvatica</name>
    <name type="common">Beechnut</name>
    <dbReference type="NCBI Taxonomy" id="28930"/>
    <lineage>
        <taxon>Eukaryota</taxon>
        <taxon>Viridiplantae</taxon>
        <taxon>Streptophyta</taxon>
        <taxon>Embryophyta</taxon>
        <taxon>Tracheophyta</taxon>
        <taxon>Spermatophyta</taxon>
        <taxon>Magnoliopsida</taxon>
        <taxon>eudicotyledons</taxon>
        <taxon>Gunneridae</taxon>
        <taxon>Pentapetalae</taxon>
        <taxon>rosids</taxon>
        <taxon>fabids</taxon>
        <taxon>Fagales</taxon>
        <taxon>Fagaceae</taxon>
        <taxon>Fagus</taxon>
    </lineage>
</organism>
<proteinExistence type="predicted"/>
<accession>A0A2N9FH53</accession>
<dbReference type="AlphaFoldDB" id="A0A2N9FH53"/>
<dbReference type="CDD" id="cd09272">
    <property type="entry name" value="RNase_HI_RT_Ty1"/>
    <property type="match status" value="1"/>
</dbReference>
<dbReference type="PANTHER" id="PTHR11439:SF450">
    <property type="entry name" value="REVERSE TRANSCRIPTASE TY1_COPIA-TYPE DOMAIN-CONTAINING PROTEIN"/>
    <property type="match status" value="1"/>
</dbReference>
<reference evidence="1" key="1">
    <citation type="submission" date="2018-02" db="EMBL/GenBank/DDBJ databases">
        <authorList>
            <person name="Cohen D.B."/>
            <person name="Kent A.D."/>
        </authorList>
    </citation>
    <scope>NUCLEOTIDE SEQUENCE</scope>
</reference>
<sequence>MATSTHLSILDGKPCEIPTLYRSTVGALQYLSITRSDIAYTVKKLSQFMHNPKTVHWQSVKRLFRYLKHTIHFGLRIQPSSTTVLQGFTDADWAGNRDDLRSTWGYCIFLGSNLISWSCKKQATIARSSTGVEYKALANAAVEIKWFQTLLVELGVSLKSPPIIWCDNIGATYLSSNPVFHARTKHVEIDFHFVRDMVANRTIDIRFLSSKDQLADIFTKPLSSARFAFLRTKLNVVPLPLGLRGCVKDNSQPVEDEDNIASNVEHNR</sequence>